<evidence type="ECO:0000259" key="4">
    <source>
        <dbReference type="PROSITE" id="PS50181"/>
    </source>
</evidence>
<evidence type="ECO:0000313" key="5">
    <source>
        <dbReference type="EMBL" id="KAK2968618.1"/>
    </source>
</evidence>
<dbReference type="PANTHER" id="PTHR31672:SF2">
    <property type="entry name" value="F-BOX DOMAIN-CONTAINING PROTEIN"/>
    <property type="match status" value="1"/>
</dbReference>
<proteinExistence type="predicted"/>
<feature type="region of interest" description="Disordered" evidence="3">
    <location>
        <begin position="34"/>
        <end position="73"/>
    </location>
</feature>
<feature type="region of interest" description="Disordered" evidence="3">
    <location>
        <begin position="635"/>
        <end position="663"/>
    </location>
</feature>
<feature type="compositionally biased region" description="Polar residues" evidence="3">
    <location>
        <begin position="43"/>
        <end position="61"/>
    </location>
</feature>
<feature type="domain" description="F-box" evidence="4">
    <location>
        <begin position="92"/>
        <end position="138"/>
    </location>
</feature>
<dbReference type="SUPFAM" id="SSF81383">
    <property type="entry name" value="F-box domain"/>
    <property type="match status" value="1"/>
</dbReference>
<dbReference type="Pfam" id="PF03478">
    <property type="entry name" value="Beta-prop_KIB1-4"/>
    <property type="match status" value="1"/>
</dbReference>
<dbReference type="AlphaFoldDB" id="A0AA88QKZ5"/>
<keyword evidence="6" id="KW-1185">Reference proteome</keyword>
<dbReference type="InterPro" id="IPR015915">
    <property type="entry name" value="Kelch-typ_b-propeller"/>
</dbReference>
<dbReference type="Proteomes" id="UP001187471">
    <property type="component" value="Unassembled WGS sequence"/>
</dbReference>
<protein>
    <recommendedName>
        <fullName evidence="4">F-box domain-containing protein</fullName>
    </recommendedName>
</protein>
<comment type="caution">
    <text evidence="5">The sequence shown here is derived from an EMBL/GenBank/DDBJ whole genome shotgun (WGS) entry which is preliminary data.</text>
</comment>
<dbReference type="EMBL" id="JAVXUO010002902">
    <property type="protein sequence ID" value="KAK2968618.1"/>
    <property type="molecule type" value="Genomic_DNA"/>
</dbReference>
<reference evidence="5" key="1">
    <citation type="submission" date="2022-12" db="EMBL/GenBank/DDBJ databases">
        <title>Draft genome assemblies for two species of Escallonia (Escalloniales).</title>
        <authorList>
            <person name="Chanderbali A."/>
            <person name="Dervinis C."/>
            <person name="Anghel I."/>
            <person name="Soltis D."/>
            <person name="Soltis P."/>
            <person name="Zapata F."/>
        </authorList>
    </citation>
    <scope>NUCLEOTIDE SEQUENCE</scope>
    <source>
        <strain evidence="5">UCBG92.1500</strain>
        <tissue evidence="5">Leaf</tissue>
    </source>
</reference>
<keyword evidence="1" id="KW-0880">Kelch repeat</keyword>
<gene>
    <name evidence="5" type="ORF">RJ640_028265</name>
</gene>
<dbReference type="SUPFAM" id="SSF117281">
    <property type="entry name" value="Kelch motif"/>
    <property type="match status" value="1"/>
</dbReference>
<dbReference type="FunFam" id="2.120.10.80:FF:000046">
    <property type="entry name" value="F-box/kelch-repeat protein At5g15710"/>
    <property type="match status" value="1"/>
</dbReference>
<dbReference type="InterPro" id="IPR050796">
    <property type="entry name" value="SCF_F-box_component"/>
</dbReference>
<dbReference type="FunFam" id="1.20.1280.50:FF:000008">
    <property type="entry name" value="F-box only protein 6"/>
    <property type="match status" value="1"/>
</dbReference>
<organism evidence="5 6">
    <name type="scientific">Escallonia rubra</name>
    <dbReference type="NCBI Taxonomy" id="112253"/>
    <lineage>
        <taxon>Eukaryota</taxon>
        <taxon>Viridiplantae</taxon>
        <taxon>Streptophyta</taxon>
        <taxon>Embryophyta</taxon>
        <taxon>Tracheophyta</taxon>
        <taxon>Spermatophyta</taxon>
        <taxon>Magnoliopsida</taxon>
        <taxon>eudicotyledons</taxon>
        <taxon>Gunneridae</taxon>
        <taxon>Pentapetalae</taxon>
        <taxon>asterids</taxon>
        <taxon>campanulids</taxon>
        <taxon>Escalloniales</taxon>
        <taxon>Escalloniaceae</taxon>
        <taxon>Escallonia</taxon>
    </lineage>
</organism>
<accession>A0AA88QKZ5</accession>
<evidence type="ECO:0000256" key="2">
    <source>
        <dbReference type="ARBA" id="ARBA00022737"/>
    </source>
</evidence>
<dbReference type="InterPro" id="IPR036047">
    <property type="entry name" value="F-box-like_dom_sf"/>
</dbReference>
<dbReference type="CDD" id="cd22157">
    <property type="entry name" value="F-box_AtFBW1-like"/>
    <property type="match status" value="1"/>
</dbReference>
<evidence type="ECO:0000256" key="1">
    <source>
        <dbReference type="ARBA" id="ARBA00022441"/>
    </source>
</evidence>
<keyword evidence="2" id="KW-0677">Repeat</keyword>
<name>A0AA88QKZ5_9ASTE</name>
<dbReference type="InterPro" id="IPR001810">
    <property type="entry name" value="F-box_dom"/>
</dbReference>
<dbReference type="PANTHER" id="PTHR31672">
    <property type="entry name" value="BNACNNG10540D PROTEIN"/>
    <property type="match status" value="1"/>
</dbReference>
<dbReference type="SMART" id="SM00256">
    <property type="entry name" value="FBOX"/>
    <property type="match status" value="1"/>
</dbReference>
<dbReference type="Pfam" id="PF00646">
    <property type="entry name" value="F-box"/>
    <property type="match status" value="1"/>
</dbReference>
<dbReference type="Gene3D" id="2.120.10.80">
    <property type="entry name" value="Kelch-type beta propeller"/>
    <property type="match status" value="1"/>
</dbReference>
<dbReference type="InterPro" id="IPR005174">
    <property type="entry name" value="KIB1-4_b-propeller"/>
</dbReference>
<feature type="compositionally biased region" description="Basic and acidic residues" evidence="3">
    <location>
        <begin position="635"/>
        <end position="649"/>
    </location>
</feature>
<evidence type="ECO:0000313" key="6">
    <source>
        <dbReference type="Proteomes" id="UP001187471"/>
    </source>
</evidence>
<sequence>MVGMGDISESGAREFSSRLVRNGSFHEEDGLHRQAAHFGGSGSRNTSPLGRIGSRNTSPSRQKVIKTKPRGLDEETVSTFGKAIQPDVQMEDNIWAMLPEDLLNEILARVPPFMIFRLRSVCRRWNSILQDSSFLKFHSQVPAHGPCLLTFWKNSLLPQCSIFSLPLKQWYRIPFTFLPPWAFWLVGSSGGLVCFSGLDGSTFRTLVCNPLTQTWRTLPSMHYNQQRQLIMVVDRMDRSFKVIATSDMSGDRSLPTEVYDSKVDSWSLHQTMPAVNICSSKMAFCDSRLYLETISPLGLMMYRLDTGYWEHIPAKFPRSLLDGYLLAGVQKRLFLVGRIGLYSTLQSMRIWELDHAKVIWVEISRMPPRYFRALLRLSAERFECFGQDNLICFTSWNQGKGLLYDVDRKVWSWIAGCALQSYNSQGITFTLLRSKLYGSDYLQACKAVTEWARAELVWLLVQYGSHLEIVILMPANIWLTLPNSEWCLEVYFIAVAVPALGLPQSSLQVYTLLDLACPREVWVELKLLITCPSSFGCFTWKNRGKELNTLLAVKELVRGLITGMDSEMETGEDISLKKEGLRASYFTCIKNYILFPFNLLILFDLRAFILLSSSRYIHLRGKNFTDHLRSYSEKGDQMGQREHGKEQHGSKHRLPMSRGGANVKDKSASFTECLIKRSL</sequence>
<dbReference type="Gene3D" id="1.20.1280.50">
    <property type="match status" value="1"/>
</dbReference>
<evidence type="ECO:0000256" key="3">
    <source>
        <dbReference type="SAM" id="MobiDB-lite"/>
    </source>
</evidence>
<dbReference type="PROSITE" id="PS50181">
    <property type="entry name" value="FBOX"/>
    <property type="match status" value="1"/>
</dbReference>